<feature type="domain" description="Chromatin target of PRMT1 protein C-terminal" evidence="3">
    <location>
        <begin position="142"/>
        <end position="208"/>
    </location>
</feature>
<keyword evidence="4" id="KW-1185">Reference proteome</keyword>
<evidence type="ECO:0000259" key="3">
    <source>
        <dbReference type="SMART" id="SM01218"/>
    </source>
</evidence>
<protein>
    <submittedName>
        <fullName evidence="5">FoP_duplication domain-containing protein</fullName>
    </submittedName>
</protein>
<evidence type="ECO:0000256" key="1">
    <source>
        <dbReference type="ARBA" id="ARBA00022884"/>
    </source>
</evidence>
<sequence length="218" mass="25616">MDIVPSRIVLMGTSKMSLHDRFSKISRPKLAVESHLTNYLSADHDYREGQKVKPLVYDENLQDLIPAEYIYPDDLLDENQDPVEYRMVRPRQRYVRLSSSLRNRVNFPVRRSSTFYYPLSTGINRKALFLKPKSWKFLAVNGNVDVQSNGRNGKFNQSNSGFRPKRNMNFGRGKRFRSRRNEGNKFKREPVTREKLDKELDDYMKKGKHPQIDVSDLV</sequence>
<reference evidence="5" key="1">
    <citation type="submission" date="2017-02" db="UniProtKB">
        <authorList>
            <consortium name="WormBaseParasite"/>
        </authorList>
    </citation>
    <scope>IDENTIFICATION</scope>
</reference>
<feature type="compositionally biased region" description="Basic and acidic residues" evidence="2">
    <location>
        <begin position="179"/>
        <end position="205"/>
    </location>
</feature>
<evidence type="ECO:0000313" key="4">
    <source>
        <dbReference type="Proteomes" id="UP000046393"/>
    </source>
</evidence>
<dbReference type="Pfam" id="PF13865">
    <property type="entry name" value="FoP_duplication"/>
    <property type="match status" value="1"/>
</dbReference>
<proteinExistence type="predicted"/>
<dbReference type="InterPro" id="IPR025715">
    <property type="entry name" value="FoP_C"/>
</dbReference>
<dbReference type="WBParaSite" id="SMUV_0000018701-mRNA-1">
    <property type="protein sequence ID" value="SMUV_0000018701-mRNA-1"/>
    <property type="gene ID" value="SMUV_0000018701"/>
</dbReference>
<accession>A0A0N5A811</accession>
<organism evidence="4 5">
    <name type="scientific">Syphacia muris</name>
    <dbReference type="NCBI Taxonomy" id="451379"/>
    <lineage>
        <taxon>Eukaryota</taxon>
        <taxon>Metazoa</taxon>
        <taxon>Ecdysozoa</taxon>
        <taxon>Nematoda</taxon>
        <taxon>Chromadorea</taxon>
        <taxon>Rhabditida</taxon>
        <taxon>Spirurina</taxon>
        <taxon>Oxyuridomorpha</taxon>
        <taxon>Oxyuroidea</taxon>
        <taxon>Oxyuridae</taxon>
        <taxon>Syphacia</taxon>
    </lineage>
</organism>
<evidence type="ECO:0000313" key="5">
    <source>
        <dbReference type="WBParaSite" id="SMUV_0000018701-mRNA-1"/>
    </source>
</evidence>
<evidence type="ECO:0000256" key="2">
    <source>
        <dbReference type="SAM" id="MobiDB-lite"/>
    </source>
</evidence>
<dbReference type="STRING" id="451379.A0A0N5A811"/>
<feature type="region of interest" description="Disordered" evidence="2">
    <location>
        <begin position="149"/>
        <end position="218"/>
    </location>
</feature>
<dbReference type="SMART" id="SM01218">
    <property type="entry name" value="FoP_duplication"/>
    <property type="match status" value="1"/>
</dbReference>
<dbReference type="Proteomes" id="UP000046393">
    <property type="component" value="Unplaced"/>
</dbReference>
<feature type="compositionally biased region" description="Polar residues" evidence="2">
    <location>
        <begin position="149"/>
        <end position="161"/>
    </location>
</feature>
<dbReference type="AlphaFoldDB" id="A0A0N5A811"/>
<keyword evidence="1" id="KW-0694">RNA-binding</keyword>
<name>A0A0N5A811_9BILA</name>
<dbReference type="GO" id="GO:0003723">
    <property type="term" value="F:RNA binding"/>
    <property type="evidence" value="ECO:0007669"/>
    <property type="project" value="UniProtKB-KW"/>
</dbReference>